<evidence type="ECO:0000313" key="8">
    <source>
        <dbReference type="Proteomes" id="UP000006898"/>
    </source>
</evidence>
<dbReference type="GO" id="GO:0005886">
    <property type="term" value="C:plasma membrane"/>
    <property type="evidence" value="ECO:0007669"/>
    <property type="project" value="TreeGrafter"/>
</dbReference>
<dbReference type="EMBL" id="FP565575">
    <property type="protein sequence ID" value="CBE68587.1"/>
    <property type="molecule type" value="Genomic_DNA"/>
</dbReference>
<evidence type="ECO:0000256" key="4">
    <source>
        <dbReference type="ARBA" id="ARBA00023136"/>
    </source>
</evidence>
<dbReference type="PANTHER" id="PTHR10846:SF8">
    <property type="entry name" value="INNER MEMBRANE PROTEIN YRBG"/>
    <property type="match status" value="1"/>
</dbReference>
<name>D5MFQ6_METO1</name>
<dbReference type="STRING" id="671143.DAMO_1527"/>
<evidence type="ECO:0000256" key="3">
    <source>
        <dbReference type="ARBA" id="ARBA00022989"/>
    </source>
</evidence>
<feature type="transmembrane region" description="Helical" evidence="5">
    <location>
        <begin position="126"/>
        <end position="144"/>
    </location>
</feature>
<dbReference type="GO" id="GO:0005262">
    <property type="term" value="F:calcium channel activity"/>
    <property type="evidence" value="ECO:0007669"/>
    <property type="project" value="TreeGrafter"/>
</dbReference>
<dbReference type="GO" id="GO:0008273">
    <property type="term" value="F:calcium, potassium:sodium antiporter activity"/>
    <property type="evidence" value="ECO:0007669"/>
    <property type="project" value="TreeGrafter"/>
</dbReference>
<feature type="transmembrane region" description="Helical" evidence="5">
    <location>
        <begin position="73"/>
        <end position="92"/>
    </location>
</feature>
<feature type="domain" description="Sodium/calcium exchanger membrane region" evidence="6">
    <location>
        <begin position="166"/>
        <end position="303"/>
    </location>
</feature>
<feature type="transmembrane region" description="Helical" evidence="5">
    <location>
        <begin position="258"/>
        <end position="277"/>
    </location>
</feature>
<evidence type="ECO:0000313" key="7">
    <source>
        <dbReference type="EMBL" id="CBE68587.1"/>
    </source>
</evidence>
<dbReference type="AlphaFoldDB" id="D5MFQ6"/>
<dbReference type="eggNOG" id="COG0530">
    <property type="taxonomic scope" value="Bacteria"/>
</dbReference>
<dbReference type="InterPro" id="IPR044880">
    <property type="entry name" value="NCX_ion-bd_dom_sf"/>
</dbReference>
<proteinExistence type="predicted"/>
<evidence type="ECO:0000256" key="1">
    <source>
        <dbReference type="ARBA" id="ARBA00004141"/>
    </source>
</evidence>
<comment type="subcellular location">
    <subcellularLocation>
        <location evidence="1">Membrane</location>
        <topology evidence="1">Multi-pass membrane protein</topology>
    </subcellularLocation>
</comment>
<dbReference type="InterPro" id="IPR004481">
    <property type="entry name" value="K/Na/Ca-exchanger"/>
</dbReference>
<protein>
    <submittedName>
        <fullName evidence="7">K+-dependent Na+/Ca+ exchanger related-protein</fullName>
    </submittedName>
</protein>
<dbReference type="Proteomes" id="UP000006898">
    <property type="component" value="Chromosome"/>
</dbReference>
<dbReference type="HOGENOM" id="CLU_007948_0_3_0"/>
<dbReference type="Gene3D" id="1.20.1420.30">
    <property type="entry name" value="NCX, central ion-binding region"/>
    <property type="match status" value="1"/>
</dbReference>
<evidence type="ECO:0000256" key="5">
    <source>
        <dbReference type="SAM" id="Phobius"/>
    </source>
</evidence>
<keyword evidence="3 5" id="KW-1133">Transmembrane helix</keyword>
<dbReference type="PANTHER" id="PTHR10846">
    <property type="entry name" value="SODIUM/POTASSIUM/CALCIUM EXCHANGER"/>
    <property type="match status" value="1"/>
</dbReference>
<dbReference type="InterPro" id="IPR004837">
    <property type="entry name" value="NaCa_Exmemb"/>
</dbReference>
<feature type="transmembrane region" description="Helical" evidence="5">
    <location>
        <begin position="6"/>
        <end position="26"/>
    </location>
</feature>
<dbReference type="KEGG" id="mox:DAMO_1527"/>
<feature type="transmembrane region" description="Helical" evidence="5">
    <location>
        <begin position="38"/>
        <end position="61"/>
    </location>
</feature>
<keyword evidence="2 5" id="KW-0812">Transmembrane</keyword>
<feature type="transmembrane region" description="Helical" evidence="5">
    <location>
        <begin position="229"/>
        <end position="252"/>
    </location>
</feature>
<feature type="transmembrane region" description="Helical" evidence="5">
    <location>
        <begin position="190"/>
        <end position="208"/>
    </location>
</feature>
<evidence type="ECO:0000259" key="6">
    <source>
        <dbReference type="Pfam" id="PF01699"/>
    </source>
</evidence>
<feature type="transmembrane region" description="Helical" evidence="5">
    <location>
        <begin position="289"/>
        <end position="308"/>
    </location>
</feature>
<evidence type="ECO:0000256" key="2">
    <source>
        <dbReference type="ARBA" id="ARBA00022692"/>
    </source>
</evidence>
<sequence length="309" mass="32178">MNDYTAFIFGLACAGIGGDLFVRGAVGLAHWARISPGIIGATVAAFATSSPELSVSINAAMAGKPQIALGDALGSNVVNVALILALALVISGIQSPRDSVKRDFPVALLIPIITGVLFLDGELSRIDGLLMLSMFLAWLVAAIIEARKQRSAAEKVLGEHRGWLVVLSCVVGLAFLIAAGNLIVAGAKGIAIAFGIDEFIIGATVVAVGTSVPELATTVIAKLRGHDEVGLGTILGSNIFNGIFIVAVAATIHPITVAWREVTIALVFGLVALVFTYPTRTGFIERRRGILLLVLYAAYLATILQRQAA</sequence>
<dbReference type="Pfam" id="PF01699">
    <property type="entry name" value="Na_Ca_ex"/>
    <property type="match status" value="2"/>
</dbReference>
<dbReference type="GO" id="GO:0006874">
    <property type="term" value="P:intracellular calcium ion homeostasis"/>
    <property type="evidence" value="ECO:0007669"/>
    <property type="project" value="TreeGrafter"/>
</dbReference>
<dbReference type="PATRIC" id="fig|671143.5.peg.1340"/>
<feature type="transmembrane region" description="Helical" evidence="5">
    <location>
        <begin position="164"/>
        <end position="184"/>
    </location>
</feature>
<gene>
    <name evidence="7" type="ORF">DAMO_1527</name>
</gene>
<organism evidence="7 8">
    <name type="scientific">Methylomirabilis oxygeniifera</name>
    <dbReference type="NCBI Taxonomy" id="671143"/>
    <lineage>
        <taxon>Bacteria</taxon>
        <taxon>Candidatus Methylomirabilota</taxon>
        <taxon>Candidatus Methylomirabilia</taxon>
        <taxon>Candidatus Methylomirabilales</taxon>
        <taxon>Candidatus Methylomirabilaceae</taxon>
        <taxon>Candidatus Methylomirabilis</taxon>
    </lineage>
</organism>
<reference evidence="7 8" key="1">
    <citation type="journal article" date="2010" name="Nature">
        <title>Nitrite-driven anaerobic methane oxidation by oxygenic bacteria.</title>
        <authorList>
            <person name="Ettwig K.F."/>
            <person name="Butler M.K."/>
            <person name="Le Paslier D."/>
            <person name="Pelletier E."/>
            <person name="Mangenot S."/>
            <person name="Kuypers M.M.M."/>
            <person name="Schreiber F."/>
            <person name="Dutilh B.E."/>
            <person name="Zedelius J."/>
            <person name="de Beer D."/>
            <person name="Gloerich J."/>
            <person name="Wessels H.J.C.T."/>
            <person name="van Allen T."/>
            <person name="Luesken F."/>
            <person name="Wu M."/>
            <person name="van de Pas-Schoonen K.T."/>
            <person name="Op den Camp H.J.M."/>
            <person name="Janssen-Megens E.M."/>
            <person name="Francoijs K-J."/>
            <person name="Stunnenberg H."/>
            <person name="Weissenbach J."/>
            <person name="Jetten M.S.M."/>
            <person name="Strous M."/>
        </authorList>
    </citation>
    <scope>NUCLEOTIDE SEQUENCE [LARGE SCALE GENOMIC DNA]</scope>
</reference>
<feature type="domain" description="Sodium/calcium exchanger membrane region" evidence="6">
    <location>
        <begin position="6"/>
        <end position="143"/>
    </location>
</feature>
<accession>D5MFQ6</accession>
<keyword evidence="4 5" id="KW-0472">Membrane</keyword>